<dbReference type="InterPro" id="IPR027417">
    <property type="entry name" value="P-loop_NTPase"/>
</dbReference>
<proteinExistence type="predicted"/>
<dbReference type="GeneID" id="105366992"/>
<keyword evidence="2" id="KW-0813">Transport</keyword>
<accession>A0AAJ7E172</accession>
<reference evidence="8" key="1">
    <citation type="submission" date="2025-08" db="UniProtKB">
        <authorList>
            <consortium name="RefSeq"/>
        </authorList>
    </citation>
    <scope>IDENTIFICATION</scope>
</reference>
<dbReference type="InterPro" id="IPR050352">
    <property type="entry name" value="ABCG_transporters"/>
</dbReference>
<keyword evidence="5" id="KW-0472">Membrane</keyword>
<evidence type="ECO:0000256" key="2">
    <source>
        <dbReference type="ARBA" id="ARBA00022448"/>
    </source>
</evidence>
<dbReference type="KEGG" id="csol:105366992"/>
<evidence type="ECO:0000259" key="6">
    <source>
        <dbReference type="Pfam" id="PF19055"/>
    </source>
</evidence>
<dbReference type="Gene3D" id="3.40.50.300">
    <property type="entry name" value="P-loop containing nucleotide triphosphate hydrolases"/>
    <property type="match status" value="1"/>
</dbReference>
<evidence type="ECO:0000256" key="1">
    <source>
        <dbReference type="ARBA" id="ARBA00004141"/>
    </source>
</evidence>
<dbReference type="Proteomes" id="UP000695007">
    <property type="component" value="Unplaced"/>
</dbReference>
<dbReference type="GO" id="GO:0030659">
    <property type="term" value="C:cytoplasmic vesicle membrane"/>
    <property type="evidence" value="ECO:0007669"/>
    <property type="project" value="TreeGrafter"/>
</dbReference>
<dbReference type="SUPFAM" id="SSF52540">
    <property type="entry name" value="P-loop containing nucleoside triphosphate hydrolases"/>
    <property type="match status" value="1"/>
</dbReference>
<dbReference type="InterPro" id="IPR043926">
    <property type="entry name" value="ABCG_dom"/>
</dbReference>
<dbReference type="GO" id="GO:0140359">
    <property type="term" value="F:ABC-type transporter activity"/>
    <property type="evidence" value="ECO:0007669"/>
    <property type="project" value="InterPro"/>
</dbReference>
<feature type="non-terminal residue" evidence="8">
    <location>
        <position position="1"/>
    </location>
</feature>
<dbReference type="PANTHER" id="PTHR48041">
    <property type="entry name" value="ABC TRANSPORTER G FAMILY MEMBER 28"/>
    <property type="match status" value="1"/>
</dbReference>
<evidence type="ECO:0000256" key="5">
    <source>
        <dbReference type="ARBA" id="ARBA00023136"/>
    </source>
</evidence>
<protein>
    <submittedName>
        <fullName evidence="8">Protein scarlet-like</fullName>
    </submittedName>
</protein>
<evidence type="ECO:0000313" key="7">
    <source>
        <dbReference type="Proteomes" id="UP000695007"/>
    </source>
</evidence>
<feature type="domain" description="ABC transporter family G" evidence="6">
    <location>
        <begin position="40"/>
        <end position="98"/>
    </location>
</feature>
<keyword evidence="4" id="KW-1133">Transmembrane helix</keyword>
<dbReference type="AlphaFoldDB" id="A0AAJ7E172"/>
<dbReference type="GO" id="GO:0005886">
    <property type="term" value="C:plasma membrane"/>
    <property type="evidence" value="ECO:0007669"/>
    <property type="project" value="TreeGrafter"/>
</dbReference>
<keyword evidence="7" id="KW-1185">Reference proteome</keyword>
<dbReference type="Pfam" id="PF19055">
    <property type="entry name" value="ABC2_membrane_7"/>
    <property type="match status" value="1"/>
</dbReference>
<evidence type="ECO:0000256" key="4">
    <source>
        <dbReference type="ARBA" id="ARBA00022989"/>
    </source>
</evidence>
<dbReference type="PANTHER" id="PTHR48041:SF139">
    <property type="entry name" value="PROTEIN SCARLET"/>
    <property type="match status" value="1"/>
</dbReference>
<evidence type="ECO:0000313" key="8">
    <source>
        <dbReference type="RefSeq" id="XP_011503915.1"/>
    </source>
</evidence>
<organism evidence="7 8">
    <name type="scientific">Ceratosolen solmsi marchali</name>
    <dbReference type="NCBI Taxonomy" id="326594"/>
    <lineage>
        <taxon>Eukaryota</taxon>
        <taxon>Metazoa</taxon>
        <taxon>Ecdysozoa</taxon>
        <taxon>Arthropoda</taxon>
        <taxon>Hexapoda</taxon>
        <taxon>Insecta</taxon>
        <taxon>Pterygota</taxon>
        <taxon>Neoptera</taxon>
        <taxon>Endopterygota</taxon>
        <taxon>Hymenoptera</taxon>
        <taxon>Apocrita</taxon>
        <taxon>Proctotrupomorpha</taxon>
        <taxon>Chalcidoidea</taxon>
        <taxon>Agaonidae</taxon>
        <taxon>Agaoninae</taxon>
        <taxon>Ceratosolen</taxon>
    </lineage>
</organism>
<comment type="subcellular location">
    <subcellularLocation>
        <location evidence="1">Membrane</location>
        <topology evidence="1">Multi-pass membrane protein</topology>
    </subcellularLocation>
</comment>
<gene>
    <name evidence="8" type="primary">LOC105366992</name>
</gene>
<name>A0AAJ7E172_9HYME</name>
<sequence>PSILFLDEPTTGQDAYTANILINQLQLFATHGRIVLCTIHQPSSITFSSFDKIILVANGRIAFSGTSKQAVTFFSGLGYLCPHTYNVADFLVTTLVTSSTLEYHSGKPAERICDAFLVTDECKEIDLILQLELYMSESNKSVSY</sequence>
<dbReference type="RefSeq" id="XP_011503915.1">
    <property type="nucleotide sequence ID" value="XM_011505613.1"/>
</dbReference>
<keyword evidence="3" id="KW-0812">Transmembrane</keyword>
<evidence type="ECO:0000256" key="3">
    <source>
        <dbReference type="ARBA" id="ARBA00022692"/>
    </source>
</evidence>